<dbReference type="EMBL" id="HAEE01015973">
    <property type="protein sequence ID" value="SBR36023.1"/>
    <property type="molecule type" value="Transcribed_RNA"/>
</dbReference>
<sequence length="93" mass="10799">MEGAVLVRQLQPSQTLEQAVLPPAAKKKTLRDLLKSRTRTSSATVPKRVRAELELTRYLQEECIHPKETPLTWWSNNRERFPLLARVARKYVC</sequence>
<reference evidence="2" key="1">
    <citation type="submission" date="2016-05" db="EMBL/GenBank/DDBJ databases">
        <authorList>
            <person name="Lavstsen T."/>
            <person name="Jespersen J.S."/>
        </authorList>
    </citation>
    <scope>NUCLEOTIDE SEQUENCE</scope>
    <source>
        <tissue evidence="2">Brain</tissue>
    </source>
</reference>
<organism evidence="2">
    <name type="scientific">Nothobranchius kuhntae</name>
    <name type="common">Beira killifish</name>
    <dbReference type="NCBI Taxonomy" id="321403"/>
    <lineage>
        <taxon>Eukaryota</taxon>
        <taxon>Metazoa</taxon>
        <taxon>Chordata</taxon>
        <taxon>Craniata</taxon>
        <taxon>Vertebrata</taxon>
        <taxon>Euteleostomi</taxon>
        <taxon>Actinopterygii</taxon>
        <taxon>Neopterygii</taxon>
        <taxon>Teleostei</taxon>
        <taxon>Neoteleostei</taxon>
        <taxon>Acanthomorphata</taxon>
        <taxon>Ovalentaria</taxon>
        <taxon>Atherinomorphae</taxon>
        <taxon>Cyprinodontiformes</taxon>
        <taxon>Nothobranchiidae</taxon>
        <taxon>Nothobranchius</taxon>
    </lineage>
</organism>
<evidence type="ECO:0000313" key="2">
    <source>
        <dbReference type="EMBL" id="SBR36023.1"/>
    </source>
</evidence>
<feature type="non-terminal residue" evidence="2">
    <location>
        <position position="93"/>
    </location>
</feature>
<accession>A0A1A8KUZ0</accession>
<name>A0A1A8KUZ0_NOTKU</name>
<dbReference type="GO" id="GO:0046983">
    <property type="term" value="F:protein dimerization activity"/>
    <property type="evidence" value="ECO:0007669"/>
    <property type="project" value="InterPro"/>
</dbReference>
<dbReference type="SUPFAM" id="SSF53098">
    <property type="entry name" value="Ribonuclease H-like"/>
    <property type="match status" value="1"/>
</dbReference>
<proteinExistence type="predicted"/>
<gene>
    <name evidence="2" type="primary">ZBED1</name>
</gene>
<feature type="domain" description="HAT C-terminal dimerisation" evidence="1">
    <location>
        <begin position="54"/>
        <end position="93"/>
    </location>
</feature>
<dbReference type="Pfam" id="PF05699">
    <property type="entry name" value="Dimer_Tnp_hAT"/>
    <property type="match status" value="1"/>
</dbReference>
<reference evidence="2" key="2">
    <citation type="submission" date="2016-06" db="EMBL/GenBank/DDBJ databases">
        <title>The genome of a short-lived fish provides insights into sex chromosome evolution and the genetic control of aging.</title>
        <authorList>
            <person name="Reichwald K."/>
            <person name="Felder M."/>
            <person name="Petzold A."/>
            <person name="Koch P."/>
            <person name="Groth M."/>
            <person name="Platzer M."/>
        </authorList>
    </citation>
    <scope>NUCLEOTIDE SEQUENCE</scope>
    <source>
        <tissue evidence="2">Brain</tissue>
    </source>
</reference>
<protein>
    <submittedName>
        <fullName evidence="2">Zinc finger, BED-type containing 1</fullName>
    </submittedName>
</protein>
<dbReference type="InterPro" id="IPR012337">
    <property type="entry name" value="RNaseH-like_sf"/>
</dbReference>
<dbReference type="AlphaFoldDB" id="A0A1A8KUZ0"/>
<dbReference type="InterPro" id="IPR008906">
    <property type="entry name" value="HATC_C_dom"/>
</dbReference>
<evidence type="ECO:0000259" key="1">
    <source>
        <dbReference type="Pfam" id="PF05699"/>
    </source>
</evidence>